<dbReference type="Proteomes" id="UP000199758">
    <property type="component" value="Unassembled WGS sequence"/>
</dbReference>
<dbReference type="STRING" id="490188.SAMN04488068_0071"/>
<dbReference type="GO" id="GO:0005886">
    <property type="term" value="C:plasma membrane"/>
    <property type="evidence" value="ECO:0007669"/>
    <property type="project" value="UniProtKB-SubCell"/>
</dbReference>
<dbReference type="GO" id="GO:0022857">
    <property type="term" value="F:transmembrane transporter activity"/>
    <property type="evidence" value="ECO:0007669"/>
    <property type="project" value="InterPro"/>
</dbReference>
<dbReference type="Pfam" id="PF02472">
    <property type="entry name" value="ExbD"/>
    <property type="match status" value="1"/>
</dbReference>
<gene>
    <name evidence="9" type="ORF">SAMN04488068_0071</name>
</gene>
<comment type="similarity">
    <text evidence="2 7">Belongs to the ExbD/TolR family.</text>
</comment>
<evidence type="ECO:0000256" key="1">
    <source>
        <dbReference type="ARBA" id="ARBA00004162"/>
    </source>
</evidence>
<feature type="transmembrane region" description="Helical" evidence="8">
    <location>
        <begin position="21"/>
        <end position="41"/>
    </location>
</feature>
<keyword evidence="5 8" id="KW-1133">Transmembrane helix</keyword>
<evidence type="ECO:0000256" key="5">
    <source>
        <dbReference type="ARBA" id="ARBA00022989"/>
    </source>
</evidence>
<protein>
    <submittedName>
        <fullName evidence="9">Biopolymer transport protein ExbD</fullName>
    </submittedName>
</protein>
<keyword evidence="6 8" id="KW-0472">Membrane</keyword>
<sequence>MSSRRRERRTEKAVRRKKGAVAINIVSLIDIFAILVFYLLVNALVVEVIPSPRSIKLPESVIKEQPRPTVTIIVTAEDILVDNRSVMSTAQALKADVKLLPALKSALLLAPLMQVEGDTQNRLTRGEVNIVADKSIPYSLLKKVMATCSDTRFARISLAVVEKKGGGE</sequence>
<proteinExistence type="inferred from homology"/>
<keyword evidence="10" id="KW-1185">Reference proteome</keyword>
<dbReference type="InterPro" id="IPR003400">
    <property type="entry name" value="ExbD"/>
</dbReference>
<organism evidence="9 10">
    <name type="scientific">Hydrocarboniphaga daqingensis</name>
    <dbReference type="NCBI Taxonomy" id="490188"/>
    <lineage>
        <taxon>Bacteria</taxon>
        <taxon>Pseudomonadati</taxon>
        <taxon>Pseudomonadota</taxon>
        <taxon>Gammaproteobacteria</taxon>
        <taxon>Nevskiales</taxon>
        <taxon>Nevskiaceae</taxon>
        <taxon>Hydrocarboniphaga</taxon>
    </lineage>
</organism>
<evidence type="ECO:0000256" key="7">
    <source>
        <dbReference type="RuleBase" id="RU003879"/>
    </source>
</evidence>
<keyword evidence="4 7" id="KW-0812">Transmembrane</keyword>
<comment type="subcellular location">
    <subcellularLocation>
        <location evidence="1">Cell membrane</location>
        <topology evidence="1">Single-pass membrane protein</topology>
    </subcellularLocation>
    <subcellularLocation>
        <location evidence="7">Cell membrane</location>
        <topology evidence="7">Single-pass type II membrane protein</topology>
    </subcellularLocation>
</comment>
<dbReference type="GO" id="GO:0015031">
    <property type="term" value="P:protein transport"/>
    <property type="evidence" value="ECO:0007669"/>
    <property type="project" value="UniProtKB-KW"/>
</dbReference>
<evidence type="ECO:0000256" key="4">
    <source>
        <dbReference type="ARBA" id="ARBA00022692"/>
    </source>
</evidence>
<name>A0A1M5JLW4_9GAMM</name>
<evidence type="ECO:0000256" key="6">
    <source>
        <dbReference type="ARBA" id="ARBA00023136"/>
    </source>
</evidence>
<evidence type="ECO:0000313" key="10">
    <source>
        <dbReference type="Proteomes" id="UP000199758"/>
    </source>
</evidence>
<dbReference type="RefSeq" id="WP_072892619.1">
    <property type="nucleotide sequence ID" value="NZ_FQWZ01000001.1"/>
</dbReference>
<keyword evidence="7" id="KW-0813">Transport</keyword>
<dbReference type="EMBL" id="FQWZ01000001">
    <property type="protein sequence ID" value="SHG41556.1"/>
    <property type="molecule type" value="Genomic_DNA"/>
</dbReference>
<reference evidence="9 10" key="1">
    <citation type="submission" date="2016-11" db="EMBL/GenBank/DDBJ databases">
        <authorList>
            <person name="Jaros S."/>
            <person name="Januszkiewicz K."/>
            <person name="Wedrychowicz H."/>
        </authorList>
    </citation>
    <scope>NUCLEOTIDE SEQUENCE [LARGE SCALE GENOMIC DNA]</scope>
    <source>
        <strain evidence="9 10">CGMCC 1.7049</strain>
    </source>
</reference>
<evidence type="ECO:0000256" key="8">
    <source>
        <dbReference type="SAM" id="Phobius"/>
    </source>
</evidence>
<dbReference type="AlphaFoldDB" id="A0A1M5JLW4"/>
<evidence type="ECO:0000256" key="3">
    <source>
        <dbReference type="ARBA" id="ARBA00022475"/>
    </source>
</evidence>
<evidence type="ECO:0000313" key="9">
    <source>
        <dbReference type="EMBL" id="SHG41556.1"/>
    </source>
</evidence>
<evidence type="ECO:0000256" key="2">
    <source>
        <dbReference type="ARBA" id="ARBA00005811"/>
    </source>
</evidence>
<keyword evidence="3" id="KW-1003">Cell membrane</keyword>
<accession>A0A1M5JLW4</accession>
<keyword evidence="7" id="KW-0653">Protein transport</keyword>